<dbReference type="RefSeq" id="WP_002298562.1">
    <property type="nucleotide sequence ID" value="NZ_AP019394.1"/>
</dbReference>
<dbReference type="SMART" id="SM00849">
    <property type="entry name" value="Lactamase_B"/>
    <property type="match status" value="1"/>
</dbReference>
<sequence>MNIHHIRNATAILDYGGKKFLIDPMLAEKGTLPPFISKGPFPSPRKDQMNPLVDLPMPVEDIINGIDAVIVTHLHLDHWDDIAKEVLPKEIKLFVQDENDANEIRLYGFKNVEVLREDTVFESIQLVKTKGKHGRGEILNYVGNVCGIVFKHSTEKTLYFTGDTVWYEAVKQTIDQYKPEIIVANAGDNHFLVGESLIMGKDDLYELHKAIPDSTIIAVHMEAVNHWGLSREELKSFNKEKGISEKVLVPEDGDNIFIKKNKRLLIKG</sequence>
<dbReference type="Gene3D" id="3.60.15.10">
    <property type="entry name" value="Ribonuclease Z/Hydroxyacylglutathione hydrolase-like"/>
    <property type="match status" value="1"/>
</dbReference>
<reference evidence="3 6" key="2">
    <citation type="submission" date="2016-01" db="EMBL/GenBank/DDBJ databases">
        <title>Molecular Mechanisms for transfer of large genomic segments between Enterococcus faecium strains.</title>
        <authorList>
            <person name="Garcia-Solache M.A."/>
            <person name="Lebreton F."/>
            <person name="Mclaughlin R.E."/>
            <person name="Whiteaker J.D."/>
            <person name="Gilmore M.S."/>
            <person name="Rice L.B."/>
        </authorList>
    </citation>
    <scope>NUCLEOTIDE SEQUENCE [LARGE SCALE GENOMIC DNA]</scope>
    <source>
        <strain evidence="3 6">D344RRF x C68</strain>
    </source>
</reference>
<dbReference type="Pfam" id="PF12706">
    <property type="entry name" value="Lactamase_B_2"/>
    <property type="match status" value="1"/>
</dbReference>
<dbReference type="InterPro" id="IPR050114">
    <property type="entry name" value="UPF0173_UPF0282_UlaG_hydrolase"/>
</dbReference>
<reference evidence="5 7" key="1">
    <citation type="submission" date="2015-06" db="EMBL/GenBank/DDBJ databases">
        <title>The Genome Sequence of Enterococcus faecium 131EA1.</title>
        <authorList>
            <consortium name="The Broad Institute Genomics Platform"/>
            <consortium name="The Broad Institute Genome Sequencing Center for Infectious Disease"/>
            <person name="Earl A.M."/>
            <person name="Van Tyne D."/>
            <person name="Lebreton F."/>
            <person name="Saavedra J.T."/>
            <person name="Gilmore M.S."/>
            <person name="Manson Mcguire A."/>
            <person name="Clock S."/>
            <person name="Crupain M."/>
            <person name="Rangan U."/>
            <person name="Young S."/>
            <person name="Abouelleil A."/>
            <person name="Cao P."/>
            <person name="Chapman S.B."/>
            <person name="Griggs A."/>
            <person name="Priest M."/>
            <person name="Shea T."/>
            <person name="Wortman J."/>
            <person name="Nusbaum C."/>
            <person name="Birren B."/>
        </authorList>
    </citation>
    <scope>NUCLEOTIDE SEQUENCE [LARGE SCALE GENOMIC DNA]</scope>
    <source>
        <strain evidence="5 7">131EA1</strain>
    </source>
</reference>
<dbReference type="AlphaFoldDB" id="A0A132P5E0"/>
<dbReference type="EMBL" id="JARPTX010000001">
    <property type="protein sequence ID" value="MDT2368674.1"/>
    <property type="molecule type" value="Genomic_DNA"/>
</dbReference>
<comment type="caution">
    <text evidence="3">The sequence shown here is derived from an EMBL/GenBank/DDBJ whole genome shotgun (WGS) entry which is preliminary data.</text>
</comment>
<dbReference type="PATRIC" id="fig|1352.1358.peg.93"/>
<dbReference type="InterPro" id="IPR036866">
    <property type="entry name" value="RibonucZ/Hydroxyglut_hydro"/>
</dbReference>
<proteinExistence type="predicted"/>
<evidence type="ECO:0000259" key="2">
    <source>
        <dbReference type="SMART" id="SM00849"/>
    </source>
</evidence>
<dbReference type="GO" id="GO:0016787">
    <property type="term" value="F:hydrolase activity"/>
    <property type="evidence" value="ECO:0007669"/>
    <property type="project" value="UniProtKB-KW"/>
</dbReference>
<gene>
    <name evidence="3" type="ORF">AWT83_03095</name>
    <name evidence="5" type="ORF">EB12_01455</name>
    <name evidence="4" type="ORF">P6Z85_00515</name>
</gene>
<evidence type="ECO:0000256" key="1">
    <source>
        <dbReference type="ARBA" id="ARBA00022801"/>
    </source>
</evidence>
<dbReference type="InterPro" id="IPR001279">
    <property type="entry name" value="Metallo-B-lactamas"/>
</dbReference>
<name>A0A132P5E0_ENTFC</name>
<accession>A0A132P5E0</accession>
<evidence type="ECO:0000313" key="4">
    <source>
        <dbReference type="EMBL" id="MDT2368674.1"/>
    </source>
</evidence>
<dbReference type="EMBL" id="LEQJ01000009">
    <property type="protein sequence ID" value="RBS31270.1"/>
    <property type="molecule type" value="Genomic_DNA"/>
</dbReference>
<protein>
    <submittedName>
        <fullName evidence="4">MBL fold metallo-hydrolase</fullName>
    </submittedName>
</protein>
<dbReference type="Proteomes" id="UP001260956">
    <property type="component" value="Unassembled WGS sequence"/>
</dbReference>
<dbReference type="PANTHER" id="PTHR43546:SF9">
    <property type="entry name" value="L-ASCORBATE-6-PHOSPHATE LACTONASE ULAG-RELATED"/>
    <property type="match status" value="1"/>
</dbReference>
<evidence type="ECO:0000313" key="7">
    <source>
        <dbReference type="Proteomes" id="UP000253144"/>
    </source>
</evidence>
<evidence type="ECO:0000313" key="3">
    <source>
        <dbReference type="EMBL" id="KWX17544.1"/>
    </source>
</evidence>
<dbReference type="Proteomes" id="UP000070452">
    <property type="component" value="Unassembled WGS sequence"/>
</dbReference>
<dbReference type="SUPFAM" id="SSF56281">
    <property type="entry name" value="Metallo-hydrolase/oxidoreductase"/>
    <property type="match status" value="1"/>
</dbReference>
<organism evidence="3 6">
    <name type="scientific">Enterococcus faecium</name>
    <name type="common">Streptococcus faecium</name>
    <dbReference type="NCBI Taxonomy" id="1352"/>
    <lineage>
        <taxon>Bacteria</taxon>
        <taxon>Bacillati</taxon>
        <taxon>Bacillota</taxon>
        <taxon>Bacilli</taxon>
        <taxon>Lactobacillales</taxon>
        <taxon>Enterococcaceae</taxon>
        <taxon>Enterococcus</taxon>
    </lineage>
</organism>
<reference evidence="4" key="3">
    <citation type="submission" date="2023-03" db="EMBL/GenBank/DDBJ databases">
        <authorList>
            <person name="Shen W."/>
            <person name="Cai J."/>
        </authorList>
    </citation>
    <scope>NUCLEOTIDE SEQUENCE</scope>
    <source>
        <strain evidence="4">B1010-2</strain>
    </source>
</reference>
<dbReference type="EMBL" id="LRHK01000001">
    <property type="protein sequence ID" value="KWX17544.1"/>
    <property type="molecule type" value="Genomic_DNA"/>
</dbReference>
<dbReference type="PANTHER" id="PTHR43546">
    <property type="entry name" value="UPF0173 METAL-DEPENDENT HYDROLASE MJ1163-RELATED"/>
    <property type="match status" value="1"/>
</dbReference>
<feature type="domain" description="Metallo-beta-lactamase" evidence="2">
    <location>
        <begin position="6"/>
        <end position="208"/>
    </location>
</feature>
<evidence type="ECO:0000313" key="6">
    <source>
        <dbReference type="Proteomes" id="UP000070452"/>
    </source>
</evidence>
<evidence type="ECO:0000313" key="5">
    <source>
        <dbReference type="EMBL" id="RBS31270.1"/>
    </source>
</evidence>
<keyword evidence="1" id="KW-0378">Hydrolase</keyword>
<dbReference type="Proteomes" id="UP000253144">
    <property type="component" value="Unassembled WGS sequence"/>
</dbReference>